<dbReference type="AlphaFoldDB" id="A0A433DGV7"/>
<evidence type="ECO:0000313" key="2">
    <source>
        <dbReference type="Proteomes" id="UP000268093"/>
    </source>
</evidence>
<keyword evidence="2" id="KW-1185">Reference proteome</keyword>
<dbReference type="EMBL" id="RBNI01001740">
    <property type="protein sequence ID" value="RUP50039.1"/>
    <property type="molecule type" value="Genomic_DNA"/>
</dbReference>
<dbReference type="Proteomes" id="UP000268093">
    <property type="component" value="Unassembled WGS sequence"/>
</dbReference>
<name>A0A433DGV7_9FUNG</name>
<sequence>MILQQTCPGKTNGSEQSFQAFLWNNTRYIIYGTNERIEIYTGNFEHVQTVPVLQDAEKGKVSAVAVCDAHSMVSTRGIRSFIFANRRPFRIDSEIAVFYG</sequence>
<accession>A0A433DGV7</accession>
<organism evidence="1 2">
    <name type="scientific">Jimgerdemannia flammicorona</name>
    <dbReference type="NCBI Taxonomy" id="994334"/>
    <lineage>
        <taxon>Eukaryota</taxon>
        <taxon>Fungi</taxon>
        <taxon>Fungi incertae sedis</taxon>
        <taxon>Mucoromycota</taxon>
        <taxon>Mucoromycotina</taxon>
        <taxon>Endogonomycetes</taxon>
        <taxon>Endogonales</taxon>
        <taxon>Endogonaceae</taxon>
        <taxon>Jimgerdemannia</taxon>
    </lineage>
</organism>
<reference evidence="1 2" key="1">
    <citation type="journal article" date="2018" name="New Phytol.">
        <title>Phylogenomics of Endogonaceae and evolution of mycorrhizas within Mucoromycota.</title>
        <authorList>
            <person name="Chang Y."/>
            <person name="Desiro A."/>
            <person name="Na H."/>
            <person name="Sandor L."/>
            <person name="Lipzen A."/>
            <person name="Clum A."/>
            <person name="Barry K."/>
            <person name="Grigoriev I.V."/>
            <person name="Martin F.M."/>
            <person name="Stajich J.E."/>
            <person name="Smith M.E."/>
            <person name="Bonito G."/>
            <person name="Spatafora J.W."/>
        </authorList>
    </citation>
    <scope>NUCLEOTIDE SEQUENCE [LARGE SCALE GENOMIC DNA]</scope>
    <source>
        <strain evidence="1 2">GMNB39</strain>
    </source>
</reference>
<comment type="caution">
    <text evidence="1">The sequence shown here is derived from an EMBL/GenBank/DDBJ whole genome shotgun (WGS) entry which is preliminary data.</text>
</comment>
<gene>
    <name evidence="1" type="ORF">BC936DRAFT_140594</name>
</gene>
<evidence type="ECO:0000313" key="1">
    <source>
        <dbReference type="EMBL" id="RUP50039.1"/>
    </source>
</evidence>
<protein>
    <submittedName>
        <fullName evidence="1">Uncharacterized protein</fullName>
    </submittedName>
</protein>
<proteinExistence type="predicted"/>